<name>A0ABQ4RRM5_9HYPH</name>
<dbReference type="EMBL" id="BPQP01000008">
    <property type="protein sequence ID" value="GJD93369.1"/>
    <property type="molecule type" value="Genomic_DNA"/>
</dbReference>
<keyword evidence="1" id="KW-0732">Signal</keyword>
<keyword evidence="3" id="KW-1185">Reference proteome</keyword>
<feature type="chain" id="PRO_5045678258" evidence="1">
    <location>
        <begin position="31"/>
        <end position="196"/>
    </location>
</feature>
<reference evidence="2" key="1">
    <citation type="journal article" date="2021" name="Front. Microbiol.">
        <title>Comprehensive Comparative Genomics and Phenotyping of Methylobacterium Species.</title>
        <authorList>
            <person name="Alessa O."/>
            <person name="Ogura Y."/>
            <person name="Fujitani Y."/>
            <person name="Takami H."/>
            <person name="Hayashi T."/>
            <person name="Sahin N."/>
            <person name="Tani A."/>
        </authorList>
    </citation>
    <scope>NUCLEOTIDE SEQUENCE</scope>
    <source>
        <strain evidence="2">DSM 19015</strain>
    </source>
</reference>
<dbReference type="Proteomes" id="UP001055125">
    <property type="component" value="Unassembled WGS sequence"/>
</dbReference>
<accession>A0ABQ4RRM5</accession>
<proteinExistence type="predicted"/>
<sequence>MAGSGINLLVVTLSSASLGAVLALAGVSNAAGPGGERPLDLSAYPTKAEIQSAMATMQAAIPKPATAAPPTEMPGGSVGTAGTYRPADARQPRITRSKTVTLASDGTATFDWSAQGALATPVQVALAPVYSGSGVPSCWPTSATATSVSIKCVVAMTPQNLTLSALTLAATVGVSLNPYTGALTNMQVGVIVLPAS</sequence>
<comment type="caution">
    <text evidence="2">The sequence shown here is derived from an EMBL/GenBank/DDBJ whole genome shotgun (WGS) entry which is preliminary data.</text>
</comment>
<evidence type="ECO:0000313" key="3">
    <source>
        <dbReference type="Proteomes" id="UP001055125"/>
    </source>
</evidence>
<dbReference type="RefSeq" id="WP_238242579.1">
    <property type="nucleotide sequence ID" value="NZ_BPQP01000008.1"/>
</dbReference>
<organism evidence="2 3">
    <name type="scientific">Methylobacterium iners</name>
    <dbReference type="NCBI Taxonomy" id="418707"/>
    <lineage>
        <taxon>Bacteria</taxon>
        <taxon>Pseudomonadati</taxon>
        <taxon>Pseudomonadota</taxon>
        <taxon>Alphaproteobacteria</taxon>
        <taxon>Hyphomicrobiales</taxon>
        <taxon>Methylobacteriaceae</taxon>
        <taxon>Methylobacterium</taxon>
    </lineage>
</organism>
<feature type="signal peptide" evidence="1">
    <location>
        <begin position="1"/>
        <end position="30"/>
    </location>
</feature>
<evidence type="ECO:0000256" key="1">
    <source>
        <dbReference type="SAM" id="SignalP"/>
    </source>
</evidence>
<protein>
    <submittedName>
        <fullName evidence="2">Uncharacterized protein</fullName>
    </submittedName>
</protein>
<evidence type="ECO:0000313" key="2">
    <source>
        <dbReference type="EMBL" id="GJD93369.1"/>
    </source>
</evidence>
<reference evidence="2" key="2">
    <citation type="submission" date="2021-08" db="EMBL/GenBank/DDBJ databases">
        <authorList>
            <person name="Tani A."/>
            <person name="Ola A."/>
            <person name="Ogura Y."/>
            <person name="Katsura K."/>
            <person name="Hayashi T."/>
        </authorList>
    </citation>
    <scope>NUCLEOTIDE SEQUENCE</scope>
    <source>
        <strain evidence="2">DSM 19015</strain>
    </source>
</reference>
<gene>
    <name evidence="2" type="ORF">OCOJLMKI_0563</name>
</gene>